<name>A0ABW6WBM0_9ACTN</name>
<dbReference type="InterPro" id="IPR051397">
    <property type="entry name" value="Zn-ADH-like_protein"/>
</dbReference>
<organism evidence="2 3">
    <name type="scientific">Paractinoplanes globisporus</name>
    <dbReference type="NCBI Taxonomy" id="113565"/>
    <lineage>
        <taxon>Bacteria</taxon>
        <taxon>Bacillati</taxon>
        <taxon>Actinomycetota</taxon>
        <taxon>Actinomycetes</taxon>
        <taxon>Micromonosporales</taxon>
        <taxon>Micromonosporaceae</taxon>
        <taxon>Paractinoplanes</taxon>
    </lineage>
</organism>
<reference evidence="2 3" key="1">
    <citation type="submission" date="2024-10" db="EMBL/GenBank/DDBJ databases">
        <title>The Natural Products Discovery Center: Release of the First 8490 Sequenced Strains for Exploring Actinobacteria Biosynthetic Diversity.</title>
        <authorList>
            <person name="Kalkreuter E."/>
            <person name="Kautsar S.A."/>
            <person name="Yang D."/>
            <person name="Bader C.D."/>
            <person name="Teijaro C.N."/>
            <person name="Fluegel L."/>
            <person name="Davis C.M."/>
            <person name="Simpson J.R."/>
            <person name="Lauterbach L."/>
            <person name="Steele A.D."/>
            <person name="Gui C."/>
            <person name="Meng S."/>
            <person name="Li G."/>
            <person name="Viehrig K."/>
            <person name="Ye F."/>
            <person name="Su P."/>
            <person name="Kiefer A.F."/>
            <person name="Nichols A."/>
            <person name="Cepeda A.J."/>
            <person name="Yan W."/>
            <person name="Fan B."/>
            <person name="Jiang Y."/>
            <person name="Adhikari A."/>
            <person name="Zheng C.-J."/>
            <person name="Schuster L."/>
            <person name="Cowan T.M."/>
            <person name="Smanski M.J."/>
            <person name="Chevrette M.G."/>
            <person name="De Carvalho L.P.S."/>
            <person name="Shen B."/>
        </authorList>
    </citation>
    <scope>NUCLEOTIDE SEQUENCE [LARGE SCALE GENOMIC DNA]</scope>
    <source>
        <strain evidence="2 3">NPDC000087</strain>
    </source>
</reference>
<accession>A0ABW6WBM0</accession>
<dbReference type="EMBL" id="JBIAZU010000002">
    <property type="protein sequence ID" value="MFF5290493.1"/>
    <property type="molecule type" value="Genomic_DNA"/>
</dbReference>
<sequence length="306" mass="32541">MEQMNAAVVTSFDEPPHYRSFEVPPAHDGEITVDVVAVGLHPRTRSGAAGRHYTSTGRLPMIPGIDGVGRRADGKLVYFVADDDVIGTMAEKAVVDPRRTVELPDGAGPARIAAAMNPAMSSWVALRRRVPIQPGQTVLILGAAGNAGAMAVQVAKLLGAGRVIGAARDVTRARGDEVVSLDEVGKAADADIVLDYLWGRPAQEAIVAMLTNRSDRGRLLDWVQIGSVAGPTIELPSVALRSANFRLQGNGQGAVSPRGYLAELPALIDEIEAGRIRVMPRPVPLRDVEQAWARPDQPGERTVLIP</sequence>
<gene>
    <name evidence="2" type="ORF">ACFY35_13700</name>
</gene>
<protein>
    <submittedName>
        <fullName evidence="2">Zinc-binding alcohol dehydrogenase family protein</fullName>
    </submittedName>
</protein>
<dbReference type="RefSeq" id="WP_020510516.1">
    <property type="nucleotide sequence ID" value="NZ_JBIAZU010000002.1"/>
</dbReference>
<feature type="domain" description="Enoyl reductase (ER)" evidence="1">
    <location>
        <begin position="11"/>
        <end position="304"/>
    </location>
</feature>
<evidence type="ECO:0000313" key="2">
    <source>
        <dbReference type="EMBL" id="MFF5290493.1"/>
    </source>
</evidence>
<proteinExistence type="predicted"/>
<dbReference type="PANTHER" id="PTHR43677:SF11">
    <property type="entry name" value="ZINC-CONTAINING ALCOHOL DEHYDROGENASE"/>
    <property type="match status" value="1"/>
</dbReference>
<comment type="caution">
    <text evidence="2">The sequence shown here is derived from an EMBL/GenBank/DDBJ whole genome shotgun (WGS) entry which is preliminary data.</text>
</comment>
<dbReference type="InterPro" id="IPR036291">
    <property type="entry name" value="NAD(P)-bd_dom_sf"/>
</dbReference>
<dbReference type="Gene3D" id="3.90.180.10">
    <property type="entry name" value="Medium-chain alcohol dehydrogenases, catalytic domain"/>
    <property type="match status" value="2"/>
</dbReference>
<dbReference type="SUPFAM" id="SSF50129">
    <property type="entry name" value="GroES-like"/>
    <property type="match status" value="1"/>
</dbReference>
<dbReference type="Gene3D" id="3.40.50.720">
    <property type="entry name" value="NAD(P)-binding Rossmann-like Domain"/>
    <property type="match status" value="1"/>
</dbReference>
<evidence type="ECO:0000313" key="3">
    <source>
        <dbReference type="Proteomes" id="UP001602245"/>
    </source>
</evidence>
<dbReference type="InterPro" id="IPR011032">
    <property type="entry name" value="GroES-like_sf"/>
</dbReference>
<dbReference type="SMART" id="SM00829">
    <property type="entry name" value="PKS_ER"/>
    <property type="match status" value="1"/>
</dbReference>
<dbReference type="SUPFAM" id="SSF51735">
    <property type="entry name" value="NAD(P)-binding Rossmann-fold domains"/>
    <property type="match status" value="1"/>
</dbReference>
<dbReference type="InterPro" id="IPR020843">
    <property type="entry name" value="ER"/>
</dbReference>
<dbReference type="Proteomes" id="UP001602245">
    <property type="component" value="Unassembled WGS sequence"/>
</dbReference>
<evidence type="ECO:0000259" key="1">
    <source>
        <dbReference type="SMART" id="SM00829"/>
    </source>
</evidence>
<dbReference type="PANTHER" id="PTHR43677">
    <property type="entry name" value="SHORT-CHAIN DEHYDROGENASE/REDUCTASE"/>
    <property type="match status" value="1"/>
</dbReference>
<keyword evidence="3" id="KW-1185">Reference proteome</keyword>